<feature type="compositionally biased region" description="Polar residues" evidence="1">
    <location>
        <begin position="96"/>
        <end position="106"/>
    </location>
</feature>
<gene>
    <name evidence="2" type="ORF">WYH_02729</name>
</gene>
<dbReference type="Proteomes" id="UP000034392">
    <property type="component" value="Chromosome"/>
</dbReference>
<keyword evidence="3" id="KW-1185">Reference proteome</keyword>
<organism evidence="2 3">
    <name type="scientific">Croceibacterium atlanticum</name>
    <dbReference type="NCBI Taxonomy" id="1267766"/>
    <lineage>
        <taxon>Bacteria</taxon>
        <taxon>Pseudomonadati</taxon>
        <taxon>Pseudomonadota</taxon>
        <taxon>Alphaproteobacteria</taxon>
        <taxon>Sphingomonadales</taxon>
        <taxon>Erythrobacteraceae</taxon>
        <taxon>Croceibacterium</taxon>
    </lineage>
</organism>
<dbReference type="EMBL" id="CP011452">
    <property type="protein sequence ID" value="AKH43759.1"/>
    <property type="molecule type" value="Genomic_DNA"/>
</dbReference>
<feature type="region of interest" description="Disordered" evidence="1">
    <location>
        <begin position="45"/>
        <end position="112"/>
    </location>
</feature>
<dbReference type="KEGG" id="aay:WYH_02729"/>
<name>A0A0F7KVN1_9SPHN</name>
<dbReference type="PATRIC" id="fig|1267766.3.peg.2765"/>
<accession>A0A0F7KVN1</accession>
<evidence type="ECO:0000313" key="3">
    <source>
        <dbReference type="Proteomes" id="UP000034392"/>
    </source>
</evidence>
<protein>
    <submittedName>
        <fullName evidence="2">Uncharacterized protein</fullName>
    </submittedName>
</protein>
<dbReference type="AlphaFoldDB" id="A0A0F7KVN1"/>
<reference evidence="2" key="1">
    <citation type="submission" date="2015-05" db="EMBL/GenBank/DDBJ databases">
        <title>The complete genome of Altererythrobacter atlanticus strain 26DY36.</title>
        <authorList>
            <person name="Wu Y.-H."/>
            <person name="Cheng H."/>
            <person name="Wu X.-W."/>
        </authorList>
    </citation>
    <scope>NUCLEOTIDE SEQUENCE [LARGE SCALE GENOMIC DNA]</scope>
    <source>
        <strain evidence="2">26DY36</strain>
    </source>
</reference>
<proteinExistence type="predicted"/>
<evidence type="ECO:0000256" key="1">
    <source>
        <dbReference type="SAM" id="MobiDB-lite"/>
    </source>
</evidence>
<sequence length="112" mass="11583">MRTLNEGVSYEFENRALRRGQSSGRPVLVPAAAVIRVACGARNEDAAPSGAHRQMRGNERVISPAPIDGALRGVPAEGVAGDSEAATAQGKAFPTACSTRRSSHGLQISGEA</sequence>
<evidence type="ECO:0000313" key="2">
    <source>
        <dbReference type="EMBL" id="AKH43759.1"/>
    </source>
</evidence>